<dbReference type="EMBL" id="JADGJH010000584">
    <property type="protein sequence ID" value="KAJ3125960.1"/>
    <property type="molecule type" value="Genomic_DNA"/>
</dbReference>
<comment type="subcellular location">
    <subcellularLocation>
        <location evidence="2">Nucleus</location>
    </subcellularLocation>
</comment>
<feature type="DNA-binding region" description="Fork-head" evidence="2">
    <location>
        <begin position="176"/>
        <end position="262"/>
    </location>
</feature>
<feature type="compositionally biased region" description="Polar residues" evidence="4">
    <location>
        <begin position="60"/>
        <end position="69"/>
    </location>
</feature>
<dbReference type="Pfam" id="PF02036">
    <property type="entry name" value="SCP2"/>
    <property type="match status" value="2"/>
</dbReference>
<proteinExistence type="predicted"/>
<feature type="region of interest" description="Disordered" evidence="4">
    <location>
        <begin position="60"/>
        <end position="91"/>
    </location>
</feature>
<dbReference type="PROSITE" id="PS50039">
    <property type="entry name" value="FORK_HEAD_3"/>
    <property type="match status" value="1"/>
</dbReference>
<feature type="region of interest" description="Disordered" evidence="4">
    <location>
        <begin position="673"/>
        <end position="696"/>
    </location>
</feature>
<keyword evidence="3" id="KW-0175">Coiled coil</keyword>
<feature type="compositionally biased region" description="Basic residues" evidence="4">
    <location>
        <begin position="177"/>
        <end position="187"/>
    </location>
</feature>
<feature type="region of interest" description="Disordered" evidence="4">
    <location>
        <begin position="1"/>
        <end position="27"/>
    </location>
</feature>
<protein>
    <recommendedName>
        <fullName evidence="5">Fork-head domain-containing protein</fullName>
    </recommendedName>
</protein>
<gene>
    <name evidence="6" type="ORF">HK100_010517</name>
</gene>
<dbReference type="PANTHER" id="PTHR10094:SF25">
    <property type="entry name" value="SCP2 STEROL-BINDING DOMAIN-CONTAINING PROTEIN 1"/>
    <property type="match status" value="1"/>
</dbReference>
<dbReference type="InterPro" id="IPR036527">
    <property type="entry name" value="SCP2_sterol-bd_dom_sf"/>
</dbReference>
<feature type="region of interest" description="Disordered" evidence="4">
    <location>
        <begin position="165"/>
        <end position="190"/>
    </location>
</feature>
<dbReference type="PANTHER" id="PTHR10094">
    <property type="entry name" value="STEROL CARRIER PROTEIN 2 SCP-2 FAMILY PROTEIN"/>
    <property type="match status" value="1"/>
</dbReference>
<dbReference type="InterPro" id="IPR003033">
    <property type="entry name" value="SCP2_sterol-bd_dom"/>
</dbReference>
<evidence type="ECO:0000256" key="4">
    <source>
        <dbReference type="SAM" id="MobiDB-lite"/>
    </source>
</evidence>
<dbReference type="GO" id="GO:0005829">
    <property type="term" value="C:cytosol"/>
    <property type="evidence" value="ECO:0007669"/>
    <property type="project" value="TreeGrafter"/>
</dbReference>
<dbReference type="FunFam" id="3.30.1050.10:FF:000001">
    <property type="entry name" value="Putative Non-specific lipid-transfer protein"/>
    <property type="match status" value="2"/>
</dbReference>
<dbReference type="GO" id="GO:0003700">
    <property type="term" value="F:DNA-binding transcription factor activity"/>
    <property type="evidence" value="ECO:0007669"/>
    <property type="project" value="InterPro"/>
</dbReference>
<name>A0AAD5XDS7_9FUNG</name>
<feature type="compositionally biased region" description="Polar residues" evidence="4">
    <location>
        <begin position="12"/>
        <end position="27"/>
    </location>
</feature>
<dbReference type="SUPFAM" id="SSF46785">
    <property type="entry name" value="Winged helix' DNA-binding domain"/>
    <property type="match status" value="1"/>
</dbReference>
<evidence type="ECO:0000256" key="3">
    <source>
        <dbReference type="SAM" id="Coils"/>
    </source>
</evidence>
<dbReference type="SMART" id="SM00339">
    <property type="entry name" value="FH"/>
    <property type="match status" value="1"/>
</dbReference>
<reference evidence="6" key="1">
    <citation type="submission" date="2020-05" db="EMBL/GenBank/DDBJ databases">
        <title>Phylogenomic resolution of chytrid fungi.</title>
        <authorList>
            <person name="Stajich J.E."/>
            <person name="Amses K."/>
            <person name="Simmons R."/>
            <person name="Seto K."/>
            <person name="Myers J."/>
            <person name="Bonds A."/>
            <person name="Quandt C.A."/>
            <person name="Barry K."/>
            <person name="Liu P."/>
            <person name="Grigoriev I."/>
            <person name="Longcore J.E."/>
            <person name="James T.Y."/>
        </authorList>
    </citation>
    <scope>NUCLEOTIDE SEQUENCE</scope>
    <source>
        <strain evidence="6">JEL0513</strain>
    </source>
</reference>
<sequence length="1032" mass="114195">MWLNFTLPTPVRSGNQSRSDSASSEPVALNNYSDEQALDYSEYVNTSLASYLLTSASQNATGTTTSDQYHSFDGDSNSMNNTNMFNSPTNDLPQSYEIASIIQPTSSSSSSISSTAKNSILGDHSSSFNEDLTEDPDSDSVLYTPAPKKRVRAKPTPAAVVAYEAESHDEQVEQLKPPKKAAGKRCHANNELGDNKDPKFCLSDQMSYADIIAYAMVQSSEKALKLNNSIRHNLSMKSYTRFHKTKDFDDTEKGFDWSLNPAEPYHQESINNAWDSTEKLELFSGVLYYKIPKAGMNGGSVLFSEDNKKYYDNLFFLDENSGLVPFEPSQVANDYGANGLTPKHAGYTKGFLPVPPVPYRNIIVLTQEQTLASMNSIDGGNPKEFQRQLQQQDIEKTQQLRLKQKLEKQQQREQEKLQLLQKQDQEEISEQGDQFQNQNLQQSLQLQNQNPQSSQPFQDLSQRGNHKYYRQQKQTFKKIIKQDPKQLRKQFPKQLQKKALKQPLPQKLPSQELQLPQTRQQSPPQLQQKKNREFSTKRSHSVEPPNEKFERGNKGIIFTEYTRDVRTSKSVQTCEKLFSQESQANIAGGWSATNEDSDGDSIVSAVVHMNNGTYESETFDKNKISDQSASSSDVCDRSVNHFFIQTDFYANGYPKDGDWMKFYHGVPFRQPSYSASHQQSQNTQYQSNAYNNTSPSKGDTYNNSFNLFNECDGDSYSQPSLLFDSPDLNYDKFTGAQSHLNISPSDLELLIADPNVVAATFDEGILYFVAVEGYKSSALFVAIKASVESPAAKADAIKKVNGVFHLVIKNTAGTETTWTIDFKNKGDVILGAEGTPDITISMSDDTFVDLADGKINGQKAFMSGKLKVKGNVGLATKLDSVLKAAKTAPIAAISVTVTTPSSDGETVNVAGFESGALFAEIEAGLKTSPKAQLEAAVKKVKAVFQFDVKNSAGTVQIWTLDLKNGTGSIVKGTGAKADVTVAVGDKDFVDLANGKLNGQKAFMSGKIKVKGQIMLATKLDSVLKDMRPKAKL</sequence>
<evidence type="ECO:0000256" key="1">
    <source>
        <dbReference type="ARBA" id="ARBA00023125"/>
    </source>
</evidence>
<dbReference type="InterPro" id="IPR001766">
    <property type="entry name" value="Fork_head_dom"/>
</dbReference>
<feature type="region of interest" description="Disordered" evidence="4">
    <location>
        <begin position="127"/>
        <end position="149"/>
    </location>
</feature>
<feature type="region of interest" description="Disordered" evidence="4">
    <location>
        <begin position="495"/>
        <end position="554"/>
    </location>
</feature>
<comment type="caution">
    <text evidence="6">The sequence shown here is derived from an EMBL/GenBank/DDBJ whole genome shotgun (WGS) entry which is preliminary data.</text>
</comment>
<dbReference type="SUPFAM" id="SSF55718">
    <property type="entry name" value="SCP-like"/>
    <property type="match status" value="2"/>
</dbReference>
<evidence type="ECO:0000313" key="7">
    <source>
        <dbReference type="Proteomes" id="UP001211907"/>
    </source>
</evidence>
<dbReference type="GO" id="GO:0043565">
    <property type="term" value="F:sequence-specific DNA binding"/>
    <property type="evidence" value="ECO:0007669"/>
    <property type="project" value="InterPro"/>
</dbReference>
<feature type="compositionally biased region" description="Low complexity" evidence="4">
    <location>
        <begin position="76"/>
        <end position="90"/>
    </location>
</feature>
<accession>A0AAD5XDS7</accession>
<dbReference type="AlphaFoldDB" id="A0AAD5XDS7"/>
<feature type="coiled-coil region" evidence="3">
    <location>
        <begin position="389"/>
        <end position="426"/>
    </location>
</feature>
<keyword evidence="1 2" id="KW-0238">DNA-binding</keyword>
<dbReference type="GO" id="GO:0005634">
    <property type="term" value="C:nucleus"/>
    <property type="evidence" value="ECO:0007669"/>
    <property type="project" value="UniProtKB-SubCell"/>
</dbReference>
<keyword evidence="2" id="KW-0539">Nucleus</keyword>
<feature type="domain" description="Fork-head" evidence="5">
    <location>
        <begin position="176"/>
        <end position="262"/>
    </location>
</feature>
<evidence type="ECO:0000256" key="2">
    <source>
        <dbReference type="PROSITE-ProRule" id="PRU00089"/>
    </source>
</evidence>
<organism evidence="6 7">
    <name type="scientific">Physocladia obscura</name>
    <dbReference type="NCBI Taxonomy" id="109957"/>
    <lineage>
        <taxon>Eukaryota</taxon>
        <taxon>Fungi</taxon>
        <taxon>Fungi incertae sedis</taxon>
        <taxon>Chytridiomycota</taxon>
        <taxon>Chytridiomycota incertae sedis</taxon>
        <taxon>Chytridiomycetes</taxon>
        <taxon>Chytridiales</taxon>
        <taxon>Chytriomycetaceae</taxon>
        <taxon>Physocladia</taxon>
    </lineage>
</organism>
<feature type="compositionally biased region" description="Low complexity" evidence="4">
    <location>
        <begin position="501"/>
        <end position="528"/>
    </location>
</feature>
<dbReference type="Proteomes" id="UP001211907">
    <property type="component" value="Unassembled WGS sequence"/>
</dbReference>
<dbReference type="Gene3D" id="3.30.1050.10">
    <property type="entry name" value="SCP2 sterol-binding domain"/>
    <property type="match status" value="2"/>
</dbReference>
<dbReference type="InterPro" id="IPR036390">
    <property type="entry name" value="WH_DNA-bd_sf"/>
</dbReference>
<evidence type="ECO:0000313" key="6">
    <source>
        <dbReference type="EMBL" id="KAJ3125960.1"/>
    </source>
</evidence>
<keyword evidence="7" id="KW-1185">Reference proteome</keyword>
<evidence type="ECO:0000259" key="5">
    <source>
        <dbReference type="PROSITE" id="PS50039"/>
    </source>
</evidence>